<dbReference type="GO" id="GO:0016787">
    <property type="term" value="F:hydrolase activity"/>
    <property type="evidence" value="ECO:0007669"/>
    <property type="project" value="InterPro"/>
</dbReference>
<organism evidence="3 4">
    <name type="scientific">Parapedobacter pyrenivorans</name>
    <dbReference type="NCBI Taxonomy" id="1305674"/>
    <lineage>
        <taxon>Bacteria</taxon>
        <taxon>Pseudomonadati</taxon>
        <taxon>Bacteroidota</taxon>
        <taxon>Sphingobacteriia</taxon>
        <taxon>Sphingobacteriales</taxon>
        <taxon>Sphingobacteriaceae</taxon>
        <taxon>Parapedobacter</taxon>
    </lineage>
</organism>
<dbReference type="EMBL" id="BMER01000005">
    <property type="protein sequence ID" value="GGG99227.1"/>
    <property type="molecule type" value="Genomic_DNA"/>
</dbReference>
<accession>A0A917I0B9</accession>
<keyword evidence="4" id="KW-1185">Reference proteome</keyword>
<evidence type="ECO:0000313" key="4">
    <source>
        <dbReference type="Proteomes" id="UP000660862"/>
    </source>
</evidence>
<gene>
    <name evidence="3" type="ORF">GCM10007415_38710</name>
</gene>
<dbReference type="RefSeq" id="WP_188507754.1">
    <property type="nucleotide sequence ID" value="NZ_BMER01000005.1"/>
</dbReference>
<feature type="chain" id="PRO_5037343313" description="3-keto-alpha-glucoside-1,2-lyase/3-keto-2-hydroxy-glucal hydratase domain-containing protein" evidence="1">
    <location>
        <begin position="20"/>
        <end position="235"/>
    </location>
</feature>
<reference evidence="3" key="2">
    <citation type="submission" date="2020-09" db="EMBL/GenBank/DDBJ databases">
        <authorList>
            <person name="Sun Q."/>
            <person name="Zhou Y."/>
        </authorList>
    </citation>
    <scope>NUCLEOTIDE SEQUENCE</scope>
    <source>
        <strain evidence="3">CGMCC 1.12195</strain>
    </source>
</reference>
<evidence type="ECO:0000259" key="2">
    <source>
        <dbReference type="Pfam" id="PF06439"/>
    </source>
</evidence>
<proteinExistence type="predicted"/>
<dbReference type="Proteomes" id="UP000660862">
    <property type="component" value="Unassembled WGS sequence"/>
</dbReference>
<reference evidence="3" key="1">
    <citation type="journal article" date="2014" name="Int. J. Syst. Evol. Microbiol.">
        <title>Complete genome sequence of Corynebacterium casei LMG S-19264T (=DSM 44701T), isolated from a smear-ripened cheese.</title>
        <authorList>
            <consortium name="US DOE Joint Genome Institute (JGI-PGF)"/>
            <person name="Walter F."/>
            <person name="Albersmeier A."/>
            <person name="Kalinowski J."/>
            <person name="Ruckert C."/>
        </authorList>
    </citation>
    <scope>NUCLEOTIDE SEQUENCE</scope>
    <source>
        <strain evidence="3">CGMCC 1.12195</strain>
    </source>
</reference>
<protein>
    <recommendedName>
        <fullName evidence="2">3-keto-alpha-glucoside-1,2-lyase/3-keto-2-hydroxy-glucal hydratase domain-containing protein</fullName>
    </recommendedName>
</protein>
<feature type="signal peptide" evidence="1">
    <location>
        <begin position="1"/>
        <end position="19"/>
    </location>
</feature>
<evidence type="ECO:0000256" key="1">
    <source>
        <dbReference type="SAM" id="SignalP"/>
    </source>
</evidence>
<dbReference type="InterPro" id="IPR010496">
    <property type="entry name" value="AL/BT2_dom"/>
</dbReference>
<name>A0A917I0B9_9SPHI</name>
<evidence type="ECO:0000313" key="3">
    <source>
        <dbReference type="EMBL" id="GGG99227.1"/>
    </source>
</evidence>
<dbReference type="AlphaFoldDB" id="A0A917I0B9"/>
<sequence length="235" mass="26636">MNKLILSVSVLLLAVGVHGQTRDNMLTTQEQADGWQLLFNGKDLTGWKTTRGISPDEDWQITDGVLSVRPETKDHRDIISDEQYSDFDLRIDFKITEGANSGIKYFFTNYEEGGWLGPEYQIIDNQNHPDAKLGLHGNRQLSTLYDLLPVTNKVAIKVGEWNQARIVAQGSKVTHYVNGQEVLTYDRKSPEFKQARELSKFKDVKPSFGTINTGHVLLQDHGDVVFFKNIKIKSL</sequence>
<feature type="domain" description="3-keto-alpha-glucoside-1,2-lyase/3-keto-2-hydroxy-glucal hydratase" evidence="2">
    <location>
        <begin position="34"/>
        <end position="233"/>
    </location>
</feature>
<comment type="caution">
    <text evidence="3">The sequence shown here is derived from an EMBL/GenBank/DDBJ whole genome shotgun (WGS) entry which is preliminary data.</text>
</comment>
<dbReference type="Gene3D" id="2.60.120.560">
    <property type="entry name" value="Exo-inulinase, domain 1"/>
    <property type="match status" value="1"/>
</dbReference>
<dbReference type="Pfam" id="PF06439">
    <property type="entry name" value="3keto-disac_hyd"/>
    <property type="match status" value="1"/>
</dbReference>
<keyword evidence="1" id="KW-0732">Signal</keyword>